<gene>
    <name evidence="1" type="ORF">NPIL_532731</name>
</gene>
<dbReference type="AlphaFoldDB" id="A0A8X6MHP9"/>
<evidence type="ECO:0000313" key="1">
    <source>
        <dbReference type="EMBL" id="GFS59192.1"/>
    </source>
</evidence>
<proteinExistence type="predicted"/>
<sequence>MLGRTQVLSDIRTGQPVKVQNLRDDRDLSYTAMGRVSEYTTHQRPIACRSVPFKHGMDRLLCFKLSSPGSPRDSDSMKNANKSPSLMEIPGVLWNSNWKIRSFPVLCSPSCWSHTRRRLESCEQM</sequence>
<comment type="caution">
    <text evidence="1">The sequence shown here is derived from an EMBL/GenBank/DDBJ whole genome shotgun (WGS) entry which is preliminary data.</text>
</comment>
<organism evidence="1 2">
    <name type="scientific">Nephila pilipes</name>
    <name type="common">Giant wood spider</name>
    <name type="synonym">Nephila maculata</name>
    <dbReference type="NCBI Taxonomy" id="299642"/>
    <lineage>
        <taxon>Eukaryota</taxon>
        <taxon>Metazoa</taxon>
        <taxon>Ecdysozoa</taxon>
        <taxon>Arthropoda</taxon>
        <taxon>Chelicerata</taxon>
        <taxon>Arachnida</taxon>
        <taxon>Araneae</taxon>
        <taxon>Araneomorphae</taxon>
        <taxon>Entelegynae</taxon>
        <taxon>Araneoidea</taxon>
        <taxon>Nephilidae</taxon>
        <taxon>Nephila</taxon>
    </lineage>
</organism>
<keyword evidence="2" id="KW-1185">Reference proteome</keyword>
<dbReference type="EMBL" id="BMAW01047105">
    <property type="protein sequence ID" value="GFS59192.1"/>
    <property type="molecule type" value="Genomic_DNA"/>
</dbReference>
<protein>
    <submittedName>
        <fullName evidence="1">Uncharacterized protein</fullName>
    </submittedName>
</protein>
<evidence type="ECO:0000313" key="2">
    <source>
        <dbReference type="Proteomes" id="UP000887013"/>
    </source>
</evidence>
<name>A0A8X6MHP9_NEPPI</name>
<reference evidence="1" key="1">
    <citation type="submission" date="2020-08" db="EMBL/GenBank/DDBJ databases">
        <title>Multicomponent nature underlies the extraordinary mechanical properties of spider dragline silk.</title>
        <authorList>
            <person name="Kono N."/>
            <person name="Nakamura H."/>
            <person name="Mori M."/>
            <person name="Yoshida Y."/>
            <person name="Ohtoshi R."/>
            <person name="Malay A.D."/>
            <person name="Moran D.A.P."/>
            <person name="Tomita M."/>
            <person name="Numata K."/>
            <person name="Arakawa K."/>
        </authorList>
    </citation>
    <scope>NUCLEOTIDE SEQUENCE</scope>
</reference>
<accession>A0A8X6MHP9</accession>
<dbReference type="Proteomes" id="UP000887013">
    <property type="component" value="Unassembled WGS sequence"/>
</dbReference>